<organism evidence="2 3">
    <name type="scientific">Deinococcus metallilatus</name>
    <dbReference type="NCBI Taxonomy" id="1211322"/>
    <lineage>
        <taxon>Bacteria</taxon>
        <taxon>Thermotogati</taxon>
        <taxon>Deinococcota</taxon>
        <taxon>Deinococci</taxon>
        <taxon>Deinococcales</taxon>
        <taxon>Deinococcaceae</taxon>
        <taxon>Deinococcus</taxon>
    </lineage>
</organism>
<dbReference type="EMBL" id="JACHFV010000008">
    <property type="protein sequence ID" value="MBB5295828.1"/>
    <property type="molecule type" value="Genomic_DNA"/>
</dbReference>
<gene>
    <name evidence="2" type="ORF">HNQ10_002667</name>
</gene>
<dbReference type="Pfam" id="PF01844">
    <property type="entry name" value="HNH"/>
    <property type="match status" value="1"/>
</dbReference>
<dbReference type="NCBIfam" id="TIGR04416">
    <property type="entry name" value="group_II_RT_mat"/>
    <property type="match status" value="1"/>
</dbReference>
<evidence type="ECO:0000313" key="2">
    <source>
        <dbReference type="EMBL" id="MBB5295828.1"/>
    </source>
</evidence>
<dbReference type="InterPro" id="IPR030931">
    <property type="entry name" value="Group_II_RT_mat"/>
</dbReference>
<sequence length="475" mass="54120">MDGMVVDTPEARVQLLQEGLSLKGYGPKPVRRVYIPKANGKTRPLGIPTVKDRVMQAIVKFALEPEWESRFEANSYGFRPGRSTMDAITAIHTTMNKRGSSQWVLDADISGCFDNISHDALLSRLPVFTKVIRRWLKAGVVEFGSKSDSPAGTPQGGIISPLLANIALDGLERLFGAEDARGNPVAPAKRKGLNRGLSVVRYADDFVVTAPSKEVLEKYVMPKLTDFLRQRGLELSEAKTRIVQVDEGFDFLGFTVRRFKGTLLTKPAKDKVLQHLRSIKAYLKSHEQTPAGQVVSDLNPVIRGWANYYRHCAAKGTFDKADHRMWQMLWVWARRRHPNKPAKWVKQRYFRDDGLWTFYEGNAQLLRRSATPVTRFTKVEGKSSPFDPALRNYWQTRQKRRVARQIYQKDRLELLRRQGGECGLCRLPLPAEDIDDHHVTPRHTGGQNTLDNRMLVHRWCHHAHHQRVGYKGLKA</sequence>
<dbReference type="InterPro" id="IPR013597">
    <property type="entry name" value="Mat_intron_G2"/>
</dbReference>
<dbReference type="CDD" id="cd00085">
    <property type="entry name" value="HNHc"/>
    <property type="match status" value="1"/>
</dbReference>
<dbReference type="EC" id="2.7.7.49" evidence="2"/>
<dbReference type="CDD" id="cd01651">
    <property type="entry name" value="RT_G2_intron"/>
    <property type="match status" value="1"/>
</dbReference>
<keyword evidence="3" id="KW-1185">Reference proteome</keyword>
<keyword evidence="2" id="KW-0808">Transferase</keyword>
<dbReference type="SMART" id="SM00507">
    <property type="entry name" value="HNHc"/>
    <property type="match status" value="1"/>
</dbReference>
<proteinExistence type="predicted"/>
<dbReference type="Gene3D" id="1.10.30.50">
    <property type="match status" value="1"/>
</dbReference>
<comment type="caution">
    <text evidence="2">The sequence shown here is derived from an EMBL/GenBank/DDBJ whole genome shotgun (WGS) entry which is preliminary data.</text>
</comment>
<dbReference type="Proteomes" id="UP000536909">
    <property type="component" value="Unassembled WGS sequence"/>
</dbReference>
<dbReference type="PANTHER" id="PTHR34047">
    <property type="entry name" value="NUCLEAR INTRON MATURASE 1, MITOCHONDRIAL-RELATED"/>
    <property type="match status" value="1"/>
</dbReference>
<dbReference type="SUPFAM" id="SSF56672">
    <property type="entry name" value="DNA/RNA polymerases"/>
    <property type="match status" value="1"/>
</dbReference>
<keyword evidence="2" id="KW-0695">RNA-directed DNA polymerase</keyword>
<dbReference type="Pfam" id="PF08388">
    <property type="entry name" value="GIIM"/>
    <property type="match status" value="1"/>
</dbReference>
<dbReference type="InterPro" id="IPR043502">
    <property type="entry name" value="DNA/RNA_pol_sf"/>
</dbReference>
<feature type="domain" description="Reverse transcriptase" evidence="1">
    <location>
        <begin position="16"/>
        <end position="256"/>
    </location>
</feature>
<accession>A0ABR6MV70</accession>
<dbReference type="PROSITE" id="PS50878">
    <property type="entry name" value="RT_POL"/>
    <property type="match status" value="1"/>
</dbReference>
<dbReference type="InterPro" id="IPR000477">
    <property type="entry name" value="RT_dom"/>
</dbReference>
<evidence type="ECO:0000259" key="1">
    <source>
        <dbReference type="PROSITE" id="PS50878"/>
    </source>
</evidence>
<protein>
    <submittedName>
        <fullName evidence="2">RNA-directed DNA polymerase</fullName>
        <ecNumber evidence="2">2.7.7.49</ecNumber>
    </submittedName>
</protein>
<name>A0ABR6MV70_9DEIO</name>
<evidence type="ECO:0000313" key="3">
    <source>
        <dbReference type="Proteomes" id="UP000536909"/>
    </source>
</evidence>
<reference evidence="2 3" key="1">
    <citation type="submission" date="2020-08" db="EMBL/GenBank/DDBJ databases">
        <title>Genomic Encyclopedia of Type Strains, Phase IV (KMG-IV): sequencing the most valuable type-strain genomes for metagenomic binning, comparative biology and taxonomic classification.</title>
        <authorList>
            <person name="Goeker M."/>
        </authorList>
    </citation>
    <scope>NUCLEOTIDE SEQUENCE [LARGE SCALE GENOMIC DNA]</scope>
    <source>
        <strain evidence="2 3">DSM 105434</strain>
    </source>
</reference>
<dbReference type="Pfam" id="PF00078">
    <property type="entry name" value="RVT_1"/>
    <property type="match status" value="1"/>
</dbReference>
<dbReference type="InterPro" id="IPR002711">
    <property type="entry name" value="HNH"/>
</dbReference>
<keyword evidence="2" id="KW-0548">Nucleotidyltransferase</keyword>
<dbReference type="InterPro" id="IPR003615">
    <property type="entry name" value="HNH_nuc"/>
</dbReference>
<dbReference type="InterPro" id="IPR051083">
    <property type="entry name" value="GrpII_Intron_Splice-Mob/Def"/>
</dbReference>
<dbReference type="GO" id="GO:0003964">
    <property type="term" value="F:RNA-directed DNA polymerase activity"/>
    <property type="evidence" value="ECO:0007669"/>
    <property type="project" value="UniProtKB-KW"/>
</dbReference>
<dbReference type="PANTHER" id="PTHR34047:SF10">
    <property type="entry name" value="GROUP II INTRON-ASSOCIATED OPEN READING FRAME"/>
    <property type="match status" value="1"/>
</dbReference>